<accession>A0A4T0X2C4</accession>
<evidence type="ECO:0000313" key="2">
    <source>
        <dbReference type="Proteomes" id="UP000307173"/>
    </source>
</evidence>
<sequence>MALSVVVPRAAPVTAVSLVSVTSLADSISHETCFLDSTGIHSQQFINPDDETSSKTSEDITIDSDNQDISYRCFCPESTDSLFSLSSETICSLPLSHNSSLSWSPSLKESYKVKTSSGLKFSQSSISEVSAVEHHLLRRKSSISHSRTLSPTEYHPLNTDYQLDSEAEEYSFDKIEQHAPIVQQRSTPLFLASKFISFAKQMSSSAKVALRPNNFVLETAVQCNNSKRTTLLETFSQDFETFPLCQEKIVIDDPNFETLLPLRFSGKTNRVREHRYNSNYLLIYALDQNLQKYLAQVEEREIDIFDQLLLDNYNLLKNESSEMISADCIFNAKFKWRLLSALQLQNDSKTYDEDFIRLLKLASIARYKVWSSVVLPPRSDELPNISNLRKTIVPSASLEFCEVPWLSLEDLKKGKAVKKLLNSAGFLRNSNIQFVSKNCQSKRWISYVNST</sequence>
<dbReference type="AlphaFoldDB" id="A0A4T0X2C4"/>
<evidence type="ECO:0000313" key="1">
    <source>
        <dbReference type="EMBL" id="TID28200.1"/>
    </source>
</evidence>
<dbReference type="EMBL" id="SELW01000415">
    <property type="protein sequence ID" value="TID28200.1"/>
    <property type="molecule type" value="Genomic_DNA"/>
</dbReference>
<proteinExistence type="predicted"/>
<reference evidence="1 2" key="1">
    <citation type="journal article" date="2019" name="Front. Genet.">
        <title>Whole-Genome Sequencing of the Opportunistic Yeast Pathogen Candida inconspicua Uncovers Its Hybrid Origin.</title>
        <authorList>
            <person name="Mixao V."/>
            <person name="Hansen A.P."/>
            <person name="Saus E."/>
            <person name="Boekhout T."/>
            <person name="Lass-Florl C."/>
            <person name="Gabaldon T."/>
        </authorList>
    </citation>
    <scope>NUCLEOTIDE SEQUENCE [LARGE SCALE GENOMIC DNA]</scope>
    <source>
        <strain evidence="1 2">CBS 180</strain>
    </source>
</reference>
<comment type="caution">
    <text evidence="1">The sequence shown here is derived from an EMBL/GenBank/DDBJ whole genome shotgun (WGS) entry which is preliminary data.</text>
</comment>
<keyword evidence="2" id="KW-1185">Reference proteome</keyword>
<organism evidence="1 2">
    <name type="scientific">Pichia inconspicua</name>
    <dbReference type="NCBI Taxonomy" id="52247"/>
    <lineage>
        <taxon>Eukaryota</taxon>
        <taxon>Fungi</taxon>
        <taxon>Dikarya</taxon>
        <taxon>Ascomycota</taxon>
        <taxon>Saccharomycotina</taxon>
        <taxon>Pichiomycetes</taxon>
        <taxon>Pichiales</taxon>
        <taxon>Pichiaceae</taxon>
        <taxon>Pichia</taxon>
    </lineage>
</organism>
<name>A0A4T0X2C4_9ASCO</name>
<dbReference type="OrthoDB" id="3997858at2759"/>
<dbReference type="Proteomes" id="UP000307173">
    <property type="component" value="Unassembled WGS sequence"/>
</dbReference>
<gene>
    <name evidence="1" type="ORF">CANINC_002633</name>
</gene>
<protein>
    <submittedName>
        <fullName evidence="1">Uncharacterized protein</fullName>
    </submittedName>
</protein>